<dbReference type="PANTHER" id="PTHR46520">
    <property type="entry name" value="SERINE BETA-LACTAMASE-LIKE PROTEIN LACTB, MITOCHONDRIAL"/>
    <property type="match status" value="1"/>
</dbReference>
<proteinExistence type="predicted"/>
<dbReference type="GO" id="GO:0008233">
    <property type="term" value="F:peptidase activity"/>
    <property type="evidence" value="ECO:0007669"/>
    <property type="project" value="TreeGrafter"/>
</dbReference>
<protein>
    <submittedName>
        <fullName evidence="2">CubicO group peptidase, beta-lactamase class C family</fullName>
    </submittedName>
</protein>
<dbReference type="EMBL" id="FXWH01000001">
    <property type="protein sequence ID" value="SMQ58589.1"/>
    <property type="molecule type" value="Genomic_DNA"/>
</dbReference>
<dbReference type="PANTHER" id="PTHR46520:SF1">
    <property type="entry name" value="SERINE BETA-LACTAMASE-LIKE PROTEIN LACTB, MITOCHONDRIAL"/>
    <property type="match status" value="1"/>
</dbReference>
<dbReference type="GO" id="GO:0019216">
    <property type="term" value="P:regulation of lipid metabolic process"/>
    <property type="evidence" value="ECO:0007669"/>
    <property type="project" value="TreeGrafter"/>
</dbReference>
<dbReference type="GO" id="GO:0006508">
    <property type="term" value="P:proteolysis"/>
    <property type="evidence" value="ECO:0007669"/>
    <property type="project" value="TreeGrafter"/>
</dbReference>
<organism evidence="2 3">
    <name type="scientific">Pseudidiomarina planktonica</name>
    <dbReference type="NCBI Taxonomy" id="1323738"/>
    <lineage>
        <taxon>Bacteria</taxon>
        <taxon>Pseudomonadati</taxon>
        <taxon>Pseudomonadota</taxon>
        <taxon>Gammaproteobacteria</taxon>
        <taxon>Alteromonadales</taxon>
        <taxon>Idiomarinaceae</taxon>
        <taxon>Pseudidiomarina</taxon>
    </lineage>
</organism>
<sequence length="421" mass="46826">MRKFALFIVIFILIASYIMLAPVYQFYSHGGKVPMPAWGYVTIPADSPSFSQVEDDRYAQAAENATSILEAHRQTINSPGISAAVAIDGKLVWAGGAGWADIEADKPVSRQTQFRIGSTSKALTSTLLARLVQENTLGLDTPLATMHVGNLNPNWRNITPRQLASHMAGVPHYGESTEWAGLYRFMTINTRYENVLDAVHLFDDSDLLFAPSEDFSYSSLGTVLLSAVMQEAGNAPYQQLMQTQVFAPLGMEHTYPEPPIGEATADMARFYWRSDESKPVVRPWRNVDLSHRLAGGGFISTPSDLVKLGQGFLNNEFISAEVRKQFWTVQRLNNGEENEQKYALGWRVPTYEYGEGIGELMIANHGGVSRGSQSWLMVIPQYKMAVAVNINTKTDTFWDFGSVSTELARFFIKAQQQSQSQ</sequence>
<dbReference type="InterPro" id="IPR012338">
    <property type="entry name" value="Beta-lactam/transpept-like"/>
</dbReference>
<dbReference type="InterPro" id="IPR052794">
    <property type="entry name" value="Mito_Ser_Protease_LACTB"/>
</dbReference>
<dbReference type="OrthoDB" id="5638366at2"/>
<dbReference type="InterPro" id="IPR001466">
    <property type="entry name" value="Beta-lactam-related"/>
</dbReference>
<dbReference type="Proteomes" id="UP000194450">
    <property type="component" value="Unassembled WGS sequence"/>
</dbReference>
<reference evidence="3" key="1">
    <citation type="submission" date="2017-04" db="EMBL/GenBank/DDBJ databases">
        <authorList>
            <person name="Varghese N."/>
            <person name="Submissions S."/>
        </authorList>
    </citation>
    <scope>NUCLEOTIDE SEQUENCE [LARGE SCALE GENOMIC DNA]</scope>
</reference>
<gene>
    <name evidence="2" type="ORF">SAMN06297229_0141</name>
</gene>
<dbReference type="SUPFAM" id="SSF56601">
    <property type="entry name" value="beta-lactamase/transpeptidase-like"/>
    <property type="match status" value="1"/>
</dbReference>
<dbReference type="RefSeq" id="WP_086433345.1">
    <property type="nucleotide sequence ID" value="NZ_FXWH01000001.1"/>
</dbReference>
<dbReference type="Gene3D" id="3.40.710.10">
    <property type="entry name" value="DD-peptidase/beta-lactamase superfamily"/>
    <property type="match status" value="1"/>
</dbReference>
<keyword evidence="3" id="KW-1185">Reference proteome</keyword>
<accession>A0A1Y6E7P2</accession>
<evidence type="ECO:0000259" key="1">
    <source>
        <dbReference type="Pfam" id="PF00144"/>
    </source>
</evidence>
<evidence type="ECO:0000313" key="2">
    <source>
        <dbReference type="EMBL" id="SMQ58589.1"/>
    </source>
</evidence>
<evidence type="ECO:0000313" key="3">
    <source>
        <dbReference type="Proteomes" id="UP000194450"/>
    </source>
</evidence>
<dbReference type="Pfam" id="PF00144">
    <property type="entry name" value="Beta-lactamase"/>
    <property type="match status" value="1"/>
</dbReference>
<feature type="domain" description="Beta-lactamase-related" evidence="1">
    <location>
        <begin position="69"/>
        <end position="394"/>
    </location>
</feature>
<dbReference type="AlphaFoldDB" id="A0A1Y6E7P2"/>
<name>A0A1Y6E7P2_9GAMM</name>